<dbReference type="GO" id="GO:0004519">
    <property type="term" value="F:endonuclease activity"/>
    <property type="evidence" value="ECO:0007669"/>
    <property type="project" value="InterPro"/>
</dbReference>
<dbReference type="InterPro" id="IPR007174">
    <property type="entry name" value="Las1"/>
</dbReference>
<dbReference type="Proteomes" id="UP000241890">
    <property type="component" value="Unassembled WGS sequence"/>
</dbReference>
<dbReference type="AlphaFoldDB" id="A0A2R5GWP2"/>
<feature type="region of interest" description="Disordered" evidence="1">
    <location>
        <begin position="450"/>
        <end position="504"/>
    </location>
</feature>
<proteinExistence type="predicted"/>
<dbReference type="GO" id="GO:0090730">
    <property type="term" value="C:Las1 complex"/>
    <property type="evidence" value="ECO:0007669"/>
    <property type="project" value="InterPro"/>
</dbReference>
<dbReference type="PANTHER" id="PTHR15002:SF0">
    <property type="entry name" value="RIBOSOMAL BIOGENESIS PROTEIN LAS1L"/>
    <property type="match status" value="1"/>
</dbReference>
<dbReference type="OrthoDB" id="10263222at2759"/>
<feature type="compositionally biased region" description="Acidic residues" evidence="1">
    <location>
        <begin position="469"/>
        <end position="481"/>
    </location>
</feature>
<protein>
    <submittedName>
        <fullName evidence="2">Ribosomal biosis protein LAS1L</fullName>
    </submittedName>
</protein>
<evidence type="ECO:0000313" key="3">
    <source>
        <dbReference type="Proteomes" id="UP000241890"/>
    </source>
</evidence>
<sequence>MPGAVSAVRCAWRDWAEWTEVFGAIFGADGEDCPCVPRRGAADVAGGADERVRQWRGAADKLEEWVLRTGTDGVPPRVLATLEVLQAILLDHEGPSSTRQSRLAYAMAVVRGVNFVVDPLQKGQYAQSILELASKAELPRWLVDVRHTATHDNVLPSLEMLRLAIDALMQWLLENYWAAQARKIADARKGAAEIGRRTRQTLEKLSALIAEAGDDPDYDEIDETVDRIIVDVPGRFVETEVIPALCATLIDMDVRLDSKKTLDRFLLWERVLAGISDGTRNGFAGSLIAELCSAICTPGSSATKKQKECALRWATYLLSRRWHGLSDDSLAGVSEEGRCMMDVHPLRWSKTEMDDMLSPAPARVQDRVGLLPALRFAMLEADTWSQRLVGVLLPALVGEAFEAKEAAVIKAVSLLRLKFGKAAPALRHAANANPPLPSLEDLERAFLSSGKSDPFSDVHSKAAGNAGDSDAEEDGTLNESEETVRAREDAMLAQQDAERQADLDDILTRARKRLRAQ</sequence>
<accession>A0A2R5GWP2</accession>
<dbReference type="EMBL" id="BEYU01000142">
    <property type="protein sequence ID" value="GBG33083.1"/>
    <property type="molecule type" value="Genomic_DNA"/>
</dbReference>
<dbReference type="GO" id="GO:0030687">
    <property type="term" value="C:preribosome, large subunit precursor"/>
    <property type="evidence" value="ECO:0007669"/>
    <property type="project" value="TreeGrafter"/>
</dbReference>
<evidence type="ECO:0000313" key="2">
    <source>
        <dbReference type="EMBL" id="GBG33083.1"/>
    </source>
</evidence>
<keyword evidence="3" id="KW-1185">Reference proteome</keyword>
<dbReference type="InParanoid" id="A0A2R5GWP2"/>
<dbReference type="PANTHER" id="PTHR15002">
    <property type="entry name" value="RIBOSOMAL BIOGENESIS PROTEIN LAS1L"/>
    <property type="match status" value="1"/>
</dbReference>
<reference evidence="2 3" key="1">
    <citation type="submission" date="2017-12" db="EMBL/GenBank/DDBJ databases">
        <title>Sequencing, de novo assembly and annotation of complete genome of a new Thraustochytrid species, strain FCC1311.</title>
        <authorList>
            <person name="Sedici K."/>
            <person name="Godart F."/>
            <person name="Aiese Cigliano R."/>
            <person name="Sanseverino W."/>
            <person name="Barakat M."/>
            <person name="Ortet P."/>
            <person name="Marechal E."/>
            <person name="Cagnac O."/>
            <person name="Amato A."/>
        </authorList>
    </citation>
    <scope>NUCLEOTIDE SEQUENCE [LARGE SCALE GENOMIC DNA]</scope>
</reference>
<dbReference type="GO" id="GO:0000460">
    <property type="term" value="P:maturation of 5.8S rRNA"/>
    <property type="evidence" value="ECO:0007669"/>
    <property type="project" value="TreeGrafter"/>
</dbReference>
<comment type="caution">
    <text evidence="2">The sequence shown here is derived from an EMBL/GenBank/DDBJ whole genome shotgun (WGS) entry which is preliminary data.</text>
</comment>
<gene>
    <name evidence="2" type="ORF">FCC1311_093072</name>
</gene>
<dbReference type="Pfam" id="PF04031">
    <property type="entry name" value="Las1"/>
    <property type="match status" value="1"/>
</dbReference>
<name>A0A2R5GWP2_9STRA</name>
<organism evidence="2 3">
    <name type="scientific">Hondaea fermentalgiana</name>
    <dbReference type="NCBI Taxonomy" id="2315210"/>
    <lineage>
        <taxon>Eukaryota</taxon>
        <taxon>Sar</taxon>
        <taxon>Stramenopiles</taxon>
        <taxon>Bigyra</taxon>
        <taxon>Labyrinthulomycetes</taxon>
        <taxon>Thraustochytrida</taxon>
        <taxon>Thraustochytriidae</taxon>
        <taxon>Hondaea</taxon>
    </lineage>
</organism>
<feature type="compositionally biased region" description="Basic and acidic residues" evidence="1">
    <location>
        <begin position="482"/>
        <end position="504"/>
    </location>
</feature>
<dbReference type="GO" id="GO:0000470">
    <property type="term" value="P:maturation of LSU-rRNA"/>
    <property type="evidence" value="ECO:0007669"/>
    <property type="project" value="TreeGrafter"/>
</dbReference>
<evidence type="ECO:0000256" key="1">
    <source>
        <dbReference type="SAM" id="MobiDB-lite"/>
    </source>
</evidence>